<keyword evidence="1 2" id="KW-0732">Signal</keyword>
<protein>
    <recommendedName>
        <fullName evidence="5">Secreted protein</fullName>
    </recommendedName>
</protein>
<proteinExistence type="predicted"/>
<evidence type="ECO:0008006" key="5">
    <source>
        <dbReference type="Google" id="ProtNLM"/>
    </source>
</evidence>
<evidence type="ECO:0000256" key="2">
    <source>
        <dbReference type="SAM" id="SignalP"/>
    </source>
</evidence>
<comment type="caution">
    <text evidence="3">The sequence shown here is derived from an EMBL/GenBank/DDBJ whole genome shotgun (WGS) entry which is preliminary data.</text>
</comment>
<organism evidence="3 4">
    <name type="scientific">Macrosiphum euphorbiae</name>
    <name type="common">potato aphid</name>
    <dbReference type="NCBI Taxonomy" id="13131"/>
    <lineage>
        <taxon>Eukaryota</taxon>
        <taxon>Metazoa</taxon>
        <taxon>Ecdysozoa</taxon>
        <taxon>Arthropoda</taxon>
        <taxon>Hexapoda</taxon>
        <taxon>Insecta</taxon>
        <taxon>Pterygota</taxon>
        <taxon>Neoptera</taxon>
        <taxon>Paraneoptera</taxon>
        <taxon>Hemiptera</taxon>
        <taxon>Sternorrhyncha</taxon>
        <taxon>Aphidomorpha</taxon>
        <taxon>Aphidoidea</taxon>
        <taxon>Aphididae</taxon>
        <taxon>Macrosiphini</taxon>
        <taxon>Macrosiphum</taxon>
    </lineage>
</organism>
<accession>A0AAV0XP14</accession>
<name>A0AAV0XP14_9HEMI</name>
<evidence type="ECO:0000313" key="3">
    <source>
        <dbReference type="EMBL" id="CAI6369557.1"/>
    </source>
</evidence>
<evidence type="ECO:0000256" key="1">
    <source>
        <dbReference type="ARBA" id="ARBA00022729"/>
    </source>
</evidence>
<dbReference type="AlphaFoldDB" id="A0AAV0XP14"/>
<gene>
    <name evidence="3" type="ORF">MEUPH1_LOCUS23784</name>
</gene>
<evidence type="ECO:0000313" key="4">
    <source>
        <dbReference type="Proteomes" id="UP001160148"/>
    </source>
</evidence>
<dbReference type="Proteomes" id="UP001160148">
    <property type="component" value="Unassembled WGS sequence"/>
</dbReference>
<reference evidence="3 4" key="1">
    <citation type="submission" date="2023-01" db="EMBL/GenBank/DDBJ databases">
        <authorList>
            <person name="Whitehead M."/>
        </authorList>
    </citation>
    <scope>NUCLEOTIDE SEQUENCE [LARGE SCALE GENOMIC DNA]</scope>
</reference>
<dbReference type="InterPro" id="IPR036846">
    <property type="entry name" value="GM2-AP_sf"/>
</dbReference>
<dbReference type="Gene3D" id="2.70.220.10">
    <property type="entry name" value="Ganglioside GM2 activator"/>
    <property type="match status" value="1"/>
</dbReference>
<sequence length="127" mass="14247">MKCSLINLIVFVIFVNSDATIKDSVNGYWKNNAHVYKTAKACSSLKMLMGNSWTAITESLGMHNISCPIPVGCYKSSGIRLNKNFYANLPKQSFYGTYKSRIQFTKNKVVHGCATSVVEVNQHWETD</sequence>
<feature type="chain" id="PRO_5043841351" description="Secreted protein" evidence="2">
    <location>
        <begin position="20"/>
        <end position="127"/>
    </location>
</feature>
<keyword evidence="4" id="KW-1185">Reference proteome</keyword>
<feature type="signal peptide" evidence="2">
    <location>
        <begin position="1"/>
        <end position="19"/>
    </location>
</feature>
<dbReference type="EMBL" id="CARXXK010000005">
    <property type="protein sequence ID" value="CAI6369557.1"/>
    <property type="molecule type" value="Genomic_DNA"/>
</dbReference>